<reference evidence="2 4" key="1">
    <citation type="submission" date="2019-07" db="EMBL/GenBank/DDBJ databases">
        <title>Genomes of sea-ice associated Colwellia species.</title>
        <authorList>
            <person name="Bowman J.P."/>
        </authorList>
    </citation>
    <scope>NUCLEOTIDE SEQUENCE [LARGE SCALE GENOMIC DNA]</scope>
    <source>
        <strain evidence="1 3">ACAM 607</strain>
        <strain evidence="2 4">IC036</strain>
    </source>
</reference>
<dbReference type="Proteomes" id="UP000321917">
    <property type="component" value="Unassembled WGS sequence"/>
</dbReference>
<dbReference type="NCBIfam" id="TIGR03696">
    <property type="entry name" value="Rhs_assc_core"/>
    <property type="match status" value="1"/>
</dbReference>
<keyword evidence="3" id="KW-1185">Reference proteome</keyword>
<comment type="caution">
    <text evidence="2">The sequence shown here is derived from an EMBL/GenBank/DDBJ whole genome shotgun (WGS) entry which is preliminary data.</text>
</comment>
<gene>
    <name evidence="1" type="ORF">ESZ26_18760</name>
    <name evidence="2" type="ORF">ESZ27_18750</name>
</gene>
<proteinExistence type="predicted"/>
<evidence type="ECO:0000313" key="1">
    <source>
        <dbReference type="EMBL" id="TWX53515.1"/>
    </source>
</evidence>
<dbReference type="Gene3D" id="2.180.10.10">
    <property type="entry name" value="RHS repeat-associated core"/>
    <property type="match status" value="1"/>
</dbReference>
<protein>
    <submittedName>
        <fullName evidence="2">RHS repeat-associated core domain-containing protein</fullName>
    </submittedName>
</protein>
<dbReference type="EMBL" id="VOLQ01000077">
    <property type="protein sequence ID" value="TWX62471.1"/>
    <property type="molecule type" value="Genomic_DNA"/>
</dbReference>
<dbReference type="AlphaFoldDB" id="A0A5C6Q2C2"/>
<evidence type="ECO:0000313" key="2">
    <source>
        <dbReference type="EMBL" id="TWX62471.1"/>
    </source>
</evidence>
<organism evidence="2 4">
    <name type="scientific">Colwellia hornerae</name>
    <dbReference type="NCBI Taxonomy" id="89402"/>
    <lineage>
        <taxon>Bacteria</taxon>
        <taxon>Pseudomonadati</taxon>
        <taxon>Pseudomonadota</taxon>
        <taxon>Gammaproteobacteria</taxon>
        <taxon>Alteromonadales</taxon>
        <taxon>Colwelliaceae</taxon>
        <taxon>Colwellia</taxon>
    </lineage>
</organism>
<sequence length="189" mass="20303">MQARYYDPVIGRFYSNDPVGWNTRNPIHSFGRYTYANNNPYKYTDPTGMEGEDTYKQEIKKPELKTLTAEIDIVVSVKTSPTSDLSIGLISGSESKNSSIDLGGVVSLGEHENLQTGEKTTSIKGSGGLLSSSINSKNELTVAAQLDVKVGAIAIEAKTNLGDAVNNATTLLDRLRDTLESTVPSAGIN</sequence>
<name>A0A5C6Q2C2_9GAMM</name>
<dbReference type="InterPro" id="IPR022385">
    <property type="entry name" value="Rhs_assc_core"/>
</dbReference>
<evidence type="ECO:0000313" key="3">
    <source>
        <dbReference type="Proteomes" id="UP000321525"/>
    </source>
</evidence>
<dbReference type="Proteomes" id="UP000321525">
    <property type="component" value="Unassembled WGS sequence"/>
</dbReference>
<dbReference type="EMBL" id="VOLR01000055">
    <property type="protein sequence ID" value="TWX53515.1"/>
    <property type="molecule type" value="Genomic_DNA"/>
</dbReference>
<evidence type="ECO:0000313" key="4">
    <source>
        <dbReference type="Proteomes" id="UP000321917"/>
    </source>
</evidence>
<dbReference type="OrthoDB" id="9815903at2"/>
<accession>A0A5C6Q2C2</accession>
<dbReference type="RefSeq" id="WP_146801305.1">
    <property type="nucleotide sequence ID" value="NZ_VOLP01000053.1"/>
</dbReference>